<dbReference type="PANTHER" id="PTHR33303:SF2">
    <property type="entry name" value="COA-BINDING DOMAIN-CONTAINING PROTEIN"/>
    <property type="match status" value="1"/>
</dbReference>
<evidence type="ECO:0000313" key="3">
    <source>
        <dbReference type="Proteomes" id="UP000784128"/>
    </source>
</evidence>
<proteinExistence type="predicted"/>
<feature type="domain" description="CoA-binding" evidence="1">
    <location>
        <begin position="10"/>
        <end position="102"/>
    </location>
</feature>
<evidence type="ECO:0000259" key="1">
    <source>
        <dbReference type="SMART" id="SM00881"/>
    </source>
</evidence>
<dbReference type="Pfam" id="PF13380">
    <property type="entry name" value="CoA_binding_2"/>
    <property type="match status" value="1"/>
</dbReference>
<dbReference type="PANTHER" id="PTHR33303">
    <property type="entry name" value="CYTOPLASMIC PROTEIN-RELATED"/>
    <property type="match status" value="1"/>
</dbReference>
<sequence>MNMQEQIDKFLASPSFGVIGASANRHKYGNKVLRCYQQNGKSVVPVNPSEPEIEGVPCVANVRDLPAGVKSISMITPPAVTAQLVPLAIEKGIENIWMQPGAEHPEAVALCRERGINVIADGSCLLVVMGYHDH</sequence>
<dbReference type="InterPro" id="IPR003781">
    <property type="entry name" value="CoA-bd"/>
</dbReference>
<name>A0ABS5U888_9BACT</name>
<organism evidence="2 3">
    <name type="scientific">Pelotalea chapellei</name>
    <dbReference type="NCBI Taxonomy" id="44671"/>
    <lineage>
        <taxon>Bacteria</taxon>
        <taxon>Pseudomonadati</taxon>
        <taxon>Thermodesulfobacteriota</taxon>
        <taxon>Desulfuromonadia</taxon>
        <taxon>Geobacterales</taxon>
        <taxon>Geobacteraceae</taxon>
        <taxon>Pelotalea</taxon>
    </lineage>
</organism>
<dbReference type="SMART" id="SM00881">
    <property type="entry name" value="CoA_binding"/>
    <property type="match status" value="1"/>
</dbReference>
<comment type="caution">
    <text evidence="2">The sequence shown here is derived from an EMBL/GenBank/DDBJ whole genome shotgun (WGS) entry which is preliminary data.</text>
</comment>
<dbReference type="RefSeq" id="WP_214298147.1">
    <property type="nucleotide sequence ID" value="NZ_JAHDYS010000007.1"/>
</dbReference>
<evidence type="ECO:0000313" key="2">
    <source>
        <dbReference type="EMBL" id="MBT1071877.1"/>
    </source>
</evidence>
<dbReference type="InterPro" id="IPR036291">
    <property type="entry name" value="NAD(P)-bd_dom_sf"/>
</dbReference>
<dbReference type="SUPFAM" id="SSF51735">
    <property type="entry name" value="NAD(P)-binding Rossmann-fold domains"/>
    <property type="match status" value="1"/>
</dbReference>
<gene>
    <name evidence="2" type="ORF">KJB30_08790</name>
</gene>
<accession>A0ABS5U888</accession>
<keyword evidence="3" id="KW-1185">Reference proteome</keyword>
<reference evidence="2 3" key="1">
    <citation type="submission" date="2021-05" db="EMBL/GenBank/DDBJ databases">
        <title>The draft genome of Geobacter chapellei DSM 13688.</title>
        <authorList>
            <person name="Xu Z."/>
            <person name="Masuda Y."/>
            <person name="Itoh H."/>
            <person name="Senoo K."/>
        </authorList>
    </citation>
    <scope>NUCLEOTIDE SEQUENCE [LARGE SCALE GENOMIC DNA]</scope>
    <source>
        <strain evidence="2 3">DSM 13688</strain>
    </source>
</reference>
<dbReference type="Proteomes" id="UP000784128">
    <property type="component" value="Unassembled WGS sequence"/>
</dbReference>
<dbReference type="Gene3D" id="3.40.50.720">
    <property type="entry name" value="NAD(P)-binding Rossmann-like Domain"/>
    <property type="match status" value="1"/>
</dbReference>
<protein>
    <submittedName>
        <fullName evidence="2">CoA-binding protein</fullName>
    </submittedName>
</protein>
<dbReference type="EMBL" id="JAHDYS010000007">
    <property type="protein sequence ID" value="MBT1071877.1"/>
    <property type="molecule type" value="Genomic_DNA"/>
</dbReference>